<evidence type="ECO:0000256" key="2">
    <source>
        <dbReference type="ARBA" id="ARBA00022475"/>
    </source>
</evidence>
<comment type="caution">
    <text evidence="7">The sequence shown here is derived from an EMBL/GenBank/DDBJ whole genome shotgun (WGS) entry which is preliminary data.</text>
</comment>
<dbReference type="Proteomes" id="UP000186868">
    <property type="component" value="Unassembled WGS sequence"/>
</dbReference>
<feature type="transmembrane region" description="Helical" evidence="6">
    <location>
        <begin position="288"/>
        <end position="307"/>
    </location>
</feature>
<keyword evidence="3 6" id="KW-0812">Transmembrane</keyword>
<accession>A0A1U7HLV4</accession>
<keyword evidence="8" id="KW-1185">Reference proteome</keyword>
<comment type="subcellular location">
    <subcellularLocation>
        <location evidence="1">Cell membrane</location>
        <topology evidence="1">Multi-pass membrane protein</topology>
    </subcellularLocation>
</comment>
<evidence type="ECO:0000313" key="8">
    <source>
        <dbReference type="Proteomes" id="UP000186868"/>
    </source>
</evidence>
<evidence type="ECO:0000256" key="6">
    <source>
        <dbReference type="SAM" id="Phobius"/>
    </source>
</evidence>
<reference evidence="7 8" key="1">
    <citation type="submission" date="2016-11" db="EMBL/GenBank/DDBJ databases">
        <title>Draft Genome Sequences of Nine Cyanobacterial Strains from Diverse Habitats.</title>
        <authorList>
            <person name="Zhu T."/>
            <person name="Hou S."/>
            <person name="Lu X."/>
            <person name="Hess W.R."/>
        </authorList>
    </citation>
    <scope>NUCLEOTIDE SEQUENCE [LARGE SCALE GENOMIC DNA]</scope>
    <source>
        <strain evidence="7 8">NIES-593</strain>
    </source>
</reference>
<keyword evidence="5 6" id="KW-0472">Membrane</keyword>
<dbReference type="STRING" id="1921803.NIES593_07505"/>
<proteinExistence type="predicted"/>
<dbReference type="OrthoDB" id="2542372at2"/>
<dbReference type="EMBL" id="MRCB01000006">
    <property type="protein sequence ID" value="OKH24566.1"/>
    <property type="molecule type" value="Genomic_DNA"/>
</dbReference>
<dbReference type="InterPro" id="IPR022791">
    <property type="entry name" value="L-PG_synthase/AglD"/>
</dbReference>
<feature type="transmembrane region" description="Helical" evidence="6">
    <location>
        <begin position="45"/>
        <end position="70"/>
    </location>
</feature>
<evidence type="ECO:0000256" key="3">
    <source>
        <dbReference type="ARBA" id="ARBA00022692"/>
    </source>
</evidence>
<dbReference type="RefSeq" id="WP_073599045.1">
    <property type="nucleotide sequence ID" value="NZ_MRCB01000006.1"/>
</dbReference>
<feature type="transmembrane region" description="Helical" evidence="6">
    <location>
        <begin position="242"/>
        <end position="268"/>
    </location>
</feature>
<gene>
    <name evidence="7" type="ORF">NIES593_07505</name>
</gene>
<dbReference type="GO" id="GO:0005886">
    <property type="term" value="C:plasma membrane"/>
    <property type="evidence" value="ECO:0007669"/>
    <property type="project" value="UniProtKB-SubCell"/>
</dbReference>
<dbReference type="Pfam" id="PF03706">
    <property type="entry name" value="LPG_synthase_TM"/>
    <property type="match status" value="1"/>
</dbReference>
<evidence type="ECO:0000256" key="1">
    <source>
        <dbReference type="ARBA" id="ARBA00004651"/>
    </source>
</evidence>
<feature type="transmembrane region" description="Helical" evidence="6">
    <location>
        <begin position="154"/>
        <end position="179"/>
    </location>
</feature>
<name>A0A1U7HLV4_9CYAN</name>
<dbReference type="AlphaFoldDB" id="A0A1U7HLV4"/>
<sequence>MKKFLLAVKSSLKWIVFGGTLFFILKAFKDNWQNVTEAKIEPRGWIILAFALMITLLAHIWSGLVWTGLLKAFKQPITRKWALQVYLMTNLAKYLPGNVGHFYGRISAVYQAGGSLQVASLSVLLEPLLMASAAFLVTLLASAIGLIKTNFSPWLWQVNLTLLITTFLGVHPKILNPSLKFLSRLKSQEKESTITIEQNLSIYFLGEIFFLLLRGSGFGLTWMALLPLDLSQIPTLFSVFSFAWLMGLIIPGAPGGIGVFEAVAIALLSGQQLPKGVILSAIASYRMISILAEAIAAGLAWSIGQFFPVNSRW</sequence>
<feature type="transmembrane region" description="Helical" evidence="6">
    <location>
        <begin position="128"/>
        <end position="148"/>
    </location>
</feature>
<evidence type="ECO:0000256" key="4">
    <source>
        <dbReference type="ARBA" id="ARBA00022989"/>
    </source>
</evidence>
<evidence type="ECO:0000256" key="5">
    <source>
        <dbReference type="ARBA" id="ARBA00023136"/>
    </source>
</evidence>
<evidence type="ECO:0000313" key="7">
    <source>
        <dbReference type="EMBL" id="OKH24566.1"/>
    </source>
</evidence>
<organism evidence="7 8">
    <name type="scientific">Hydrococcus rivularis NIES-593</name>
    <dbReference type="NCBI Taxonomy" id="1921803"/>
    <lineage>
        <taxon>Bacteria</taxon>
        <taxon>Bacillati</taxon>
        <taxon>Cyanobacteriota</taxon>
        <taxon>Cyanophyceae</taxon>
        <taxon>Pleurocapsales</taxon>
        <taxon>Hydrococcaceae</taxon>
        <taxon>Hydrococcus</taxon>
    </lineage>
</organism>
<feature type="transmembrane region" description="Helical" evidence="6">
    <location>
        <begin position="200"/>
        <end position="222"/>
    </location>
</feature>
<protein>
    <submittedName>
        <fullName evidence="7">Uncharacterized protein</fullName>
    </submittedName>
</protein>
<keyword evidence="2" id="KW-1003">Cell membrane</keyword>
<keyword evidence="4 6" id="KW-1133">Transmembrane helix</keyword>